<evidence type="ECO:0000313" key="1">
    <source>
        <dbReference type="EMBL" id="KAJ8430764.1"/>
    </source>
</evidence>
<keyword evidence="2" id="KW-1185">Reference proteome</keyword>
<organism evidence="1 2">
    <name type="scientific">Carnegiea gigantea</name>
    <dbReference type="NCBI Taxonomy" id="171969"/>
    <lineage>
        <taxon>Eukaryota</taxon>
        <taxon>Viridiplantae</taxon>
        <taxon>Streptophyta</taxon>
        <taxon>Embryophyta</taxon>
        <taxon>Tracheophyta</taxon>
        <taxon>Spermatophyta</taxon>
        <taxon>Magnoliopsida</taxon>
        <taxon>eudicotyledons</taxon>
        <taxon>Gunneridae</taxon>
        <taxon>Pentapetalae</taxon>
        <taxon>Caryophyllales</taxon>
        <taxon>Cactineae</taxon>
        <taxon>Cactaceae</taxon>
        <taxon>Cactoideae</taxon>
        <taxon>Echinocereeae</taxon>
        <taxon>Carnegiea</taxon>
    </lineage>
</organism>
<dbReference type="Proteomes" id="UP001153076">
    <property type="component" value="Unassembled WGS sequence"/>
</dbReference>
<comment type="caution">
    <text evidence="1">The sequence shown here is derived from an EMBL/GenBank/DDBJ whole genome shotgun (WGS) entry which is preliminary data.</text>
</comment>
<dbReference type="OrthoDB" id="1194411at2759"/>
<gene>
    <name evidence="1" type="ORF">Cgig2_017077</name>
</gene>
<evidence type="ECO:0008006" key="3">
    <source>
        <dbReference type="Google" id="ProtNLM"/>
    </source>
</evidence>
<proteinExistence type="predicted"/>
<sequence length="329" mass="37692">MEWTKRVLNHFAEPLNRLAYLISGLPTLGAIYEQFLPLSKALADQNKYLAAIVEQLCIHAELYEFHIVKHIYHNLWLDHFYREYLMYSIIRIKKDSEKEKFTAKKKEPCSHFPSRANGKLECHKGGEHAAFLAFWLSYFVSPYGKEVIRLETFVMAALMAFGLIYHSLGEAVSHPDYHGKANEIFPSYYIIVWLAKLFPCLYHCHPDSDCPGDFPTLIRNAGLLGSKLSLPEARHIFRDRRYLSLKASSYQKDSLVPIQSIPNSLASIFCNLKEDWVLESIIKGVEVIISIISNHGSVRDLLANRAQVSIIACTSLYDDIYKLSTIEIC</sequence>
<dbReference type="AlphaFoldDB" id="A0A9Q1JTL3"/>
<protein>
    <recommendedName>
        <fullName evidence="3">Aminotransferase-like plant mobile domain-containing protein</fullName>
    </recommendedName>
</protein>
<evidence type="ECO:0000313" key="2">
    <source>
        <dbReference type="Proteomes" id="UP001153076"/>
    </source>
</evidence>
<name>A0A9Q1JTL3_9CARY</name>
<dbReference type="EMBL" id="JAKOGI010000759">
    <property type="protein sequence ID" value="KAJ8430764.1"/>
    <property type="molecule type" value="Genomic_DNA"/>
</dbReference>
<reference evidence="1" key="1">
    <citation type="submission" date="2022-04" db="EMBL/GenBank/DDBJ databases">
        <title>Carnegiea gigantea Genome sequencing and assembly v2.</title>
        <authorList>
            <person name="Copetti D."/>
            <person name="Sanderson M.J."/>
            <person name="Burquez A."/>
            <person name="Wojciechowski M.F."/>
        </authorList>
    </citation>
    <scope>NUCLEOTIDE SEQUENCE</scope>
    <source>
        <strain evidence="1">SGP5-SGP5p</strain>
        <tissue evidence="1">Aerial part</tissue>
    </source>
</reference>
<accession>A0A9Q1JTL3</accession>